<dbReference type="Gene3D" id="1.10.530.10">
    <property type="match status" value="1"/>
</dbReference>
<dbReference type="InterPro" id="IPR038765">
    <property type="entry name" value="Papain-like_cys_pep_sf"/>
</dbReference>
<feature type="compositionally biased region" description="Polar residues" evidence="1">
    <location>
        <begin position="117"/>
        <end position="127"/>
    </location>
</feature>
<feature type="compositionally biased region" description="Low complexity" evidence="1">
    <location>
        <begin position="66"/>
        <end position="109"/>
    </location>
</feature>
<keyword evidence="2" id="KW-0732">Signal</keyword>
<dbReference type="Gene3D" id="3.90.1720.10">
    <property type="entry name" value="endopeptidase domain like (from Nostoc punctiforme)"/>
    <property type="match status" value="1"/>
</dbReference>
<dbReference type="SUPFAM" id="SSF54001">
    <property type="entry name" value="Cysteine proteinases"/>
    <property type="match status" value="1"/>
</dbReference>
<dbReference type="STRING" id="1123303.GCA_000372425_00632"/>
<sequence>MFKKQNVIAGIVACGLLVSEGAQMVTSVFAITQDETSVTSSAEEVGESTTTTTTETESGESEEVTEAMTEQSSASTTTEAEAVPEVSSTTTETTSTESSQKSSAETETSQKVASAVTKVQTEANQPAVSEKVIGPQEENPSQPSLSSLDSALFILDGGLTVVNGSTYVEHWTGKDAYTHNILSHRYGITAEQLDGFLKSTGIQYDSERFNGKKILEWEKESGLDARAIIAIAMSESSLGTAGVAREKGANAFGYGAFDDNPDNAKVYNDDVAIKQLTQVTIIKNQNTSFKRQDEKALKNASGKLDVSKEGGVYFTDTTGSGKRRAQIMEKIDKWIDEHGGTPEIPDSLKVVGISSVSQIPTGFNISKPIDSSGYVASAYPWGQCTWYVYNRALELGTSFGAFMGNGGDWQSQAGYETTHVPAVGYAVSFSPGQAGADGKYGHVAIVEEVKEDGSILISESNVLGLGNVSYRTFKASEAKQLTYVKGHGLD</sequence>
<dbReference type="InterPro" id="IPR007921">
    <property type="entry name" value="CHAP_dom"/>
</dbReference>
<dbReference type="KEGG" id="sfer:NCTC12278_01108"/>
<dbReference type="AlphaFoldDB" id="A0A2X3W4Q7"/>
<protein>
    <submittedName>
        <fullName evidence="4">Immunogenic secreted protein</fullName>
    </submittedName>
</protein>
<dbReference type="PROSITE" id="PS50911">
    <property type="entry name" value="CHAP"/>
    <property type="match status" value="1"/>
</dbReference>
<feature type="chain" id="PRO_5039478251" evidence="2">
    <location>
        <begin position="25"/>
        <end position="490"/>
    </location>
</feature>
<dbReference type="Pfam" id="PF05257">
    <property type="entry name" value="CHAP"/>
    <property type="match status" value="1"/>
</dbReference>
<gene>
    <name evidence="4" type="ORF">NCTC12278_01108</name>
</gene>
<evidence type="ECO:0000256" key="2">
    <source>
        <dbReference type="SAM" id="SignalP"/>
    </source>
</evidence>
<feature type="region of interest" description="Disordered" evidence="1">
    <location>
        <begin position="35"/>
        <end position="145"/>
    </location>
</feature>
<dbReference type="EMBL" id="LS483343">
    <property type="protein sequence ID" value="SQF40537.1"/>
    <property type="molecule type" value="Genomic_DNA"/>
</dbReference>
<accession>A0A2X3W4Q7</accession>
<evidence type="ECO:0000256" key="1">
    <source>
        <dbReference type="SAM" id="MobiDB-lite"/>
    </source>
</evidence>
<dbReference type="RefSeq" id="WP_040803723.1">
    <property type="nucleotide sequence ID" value="NZ_LS483343.1"/>
</dbReference>
<proteinExistence type="predicted"/>
<evidence type="ECO:0000259" key="3">
    <source>
        <dbReference type="PROSITE" id="PS50911"/>
    </source>
</evidence>
<keyword evidence="5" id="KW-1185">Reference proteome</keyword>
<name>A0A2X3W4Q7_9STRE</name>
<evidence type="ECO:0000313" key="5">
    <source>
        <dbReference type="Proteomes" id="UP000249495"/>
    </source>
</evidence>
<reference evidence="4 5" key="1">
    <citation type="submission" date="2018-06" db="EMBL/GenBank/DDBJ databases">
        <authorList>
            <consortium name="Pathogen Informatics"/>
            <person name="Doyle S."/>
        </authorList>
    </citation>
    <scope>NUCLEOTIDE SEQUENCE [LARGE SCALE GENOMIC DNA]</scope>
    <source>
        <strain evidence="4 5">NCTC12278</strain>
    </source>
</reference>
<feature type="domain" description="Peptidase C51" evidence="3">
    <location>
        <begin position="359"/>
        <end position="485"/>
    </location>
</feature>
<evidence type="ECO:0000313" key="4">
    <source>
        <dbReference type="EMBL" id="SQF40537.1"/>
    </source>
</evidence>
<dbReference type="Proteomes" id="UP000249495">
    <property type="component" value="Chromosome 1"/>
</dbReference>
<feature type="compositionally biased region" description="Low complexity" evidence="1">
    <location>
        <begin position="35"/>
        <end position="56"/>
    </location>
</feature>
<organism evidence="4 5">
    <name type="scientific">Streptococcus ferus</name>
    <dbReference type="NCBI Taxonomy" id="1345"/>
    <lineage>
        <taxon>Bacteria</taxon>
        <taxon>Bacillati</taxon>
        <taxon>Bacillota</taxon>
        <taxon>Bacilli</taxon>
        <taxon>Lactobacillales</taxon>
        <taxon>Streptococcaceae</taxon>
        <taxon>Streptococcus</taxon>
    </lineage>
</organism>
<dbReference type="OrthoDB" id="977752at2"/>
<feature type="signal peptide" evidence="2">
    <location>
        <begin position="1"/>
        <end position="24"/>
    </location>
</feature>